<dbReference type="EMBL" id="KZ998875">
    <property type="protein sequence ID" value="RKO85658.1"/>
    <property type="molecule type" value="Genomic_DNA"/>
</dbReference>
<evidence type="ECO:0000256" key="1">
    <source>
        <dbReference type="SAM" id="MobiDB-lite"/>
    </source>
</evidence>
<dbReference type="AlphaFoldDB" id="A0A4P9W489"/>
<feature type="compositionally biased region" description="Low complexity" evidence="1">
    <location>
        <begin position="72"/>
        <end position="87"/>
    </location>
</feature>
<dbReference type="Proteomes" id="UP000269721">
    <property type="component" value="Unassembled WGS sequence"/>
</dbReference>
<keyword evidence="3" id="KW-1185">Reference proteome</keyword>
<accession>A0A4P9W489</accession>
<proteinExistence type="predicted"/>
<evidence type="ECO:0000313" key="3">
    <source>
        <dbReference type="Proteomes" id="UP000269721"/>
    </source>
</evidence>
<feature type="region of interest" description="Disordered" evidence="1">
    <location>
        <begin position="53"/>
        <end position="138"/>
    </location>
</feature>
<protein>
    <submittedName>
        <fullName evidence="2">Uncharacterized protein</fullName>
    </submittedName>
</protein>
<evidence type="ECO:0000313" key="2">
    <source>
        <dbReference type="EMBL" id="RKO85658.1"/>
    </source>
</evidence>
<reference evidence="3" key="1">
    <citation type="journal article" date="2018" name="Nat. Microbiol.">
        <title>Leveraging single-cell genomics to expand the fungal tree of life.</title>
        <authorList>
            <person name="Ahrendt S.R."/>
            <person name="Quandt C.A."/>
            <person name="Ciobanu D."/>
            <person name="Clum A."/>
            <person name="Salamov A."/>
            <person name="Andreopoulos B."/>
            <person name="Cheng J.F."/>
            <person name="Woyke T."/>
            <person name="Pelin A."/>
            <person name="Henrissat B."/>
            <person name="Reynolds N.K."/>
            <person name="Benny G.L."/>
            <person name="Smith M.E."/>
            <person name="James T.Y."/>
            <person name="Grigoriev I.V."/>
        </authorList>
    </citation>
    <scope>NUCLEOTIDE SEQUENCE [LARGE SCALE GENOMIC DNA]</scope>
</reference>
<gene>
    <name evidence="2" type="ORF">BDK51DRAFT_47765</name>
</gene>
<organism evidence="2 3">
    <name type="scientific">Blyttiomyces helicus</name>
    <dbReference type="NCBI Taxonomy" id="388810"/>
    <lineage>
        <taxon>Eukaryota</taxon>
        <taxon>Fungi</taxon>
        <taxon>Fungi incertae sedis</taxon>
        <taxon>Chytridiomycota</taxon>
        <taxon>Chytridiomycota incertae sedis</taxon>
        <taxon>Chytridiomycetes</taxon>
        <taxon>Chytridiomycetes incertae sedis</taxon>
        <taxon>Blyttiomyces</taxon>
    </lineage>
</organism>
<sequence length="336" mass="35898">MGGAVILIPDCIRALPQRLRRQVEPELADKHEPREVLPALAARPSVHFAEAAGPAPWTWRREGGSGRRGQRARGAVCGASASSAARPSPSPLSPKHSKSSANAGCPRTRGVQHDAGLQWEGSLKEEEVDEKGKRAKRAQAVKFPGNRGSLAQRSPPERLLARRCDTDNKAAGVGRCSGSGCLAQEATVGSHMCLLRINLYGTISMASLSLLSSNIASLCPYFRFLSFSSSTHPADPFSPAPTNPNSLDALAAIFRSCPLLVGLNFHGPLEEDSVDEGFLEGTVSGQSIMEGVRRLQFLNFQVAPESIKEAIDRVTGPTLAHVLERCPGIKPLFNPS</sequence>
<name>A0A4P9W489_9FUNG</name>